<keyword evidence="4" id="KW-0645">Protease</keyword>
<dbReference type="EMBL" id="RSEJ01000015">
    <property type="protein sequence ID" value="NBI53882.1"/>
    <property type="molecule type" value="Genomic_DNA"/>
</dbReference>
<evidence type="ECO:0000256" key="8">
    <source>
        <dbReference type="ARBA" id="ARBA00022833"/>
    </source>
</evidence>
<dbReference type="InterPro" id="IPR008757">
    <property type="entry name" value="Peptidase_M6-like_domain"/>
</dbReference>
<dbReference type="Pfam" id="PF20774">
    <property type="entry name" value="InhA-like_VEG"/>
    <property type="match status" value="1"/>
</dbReference>
<dbReference type="PIRSF" id="PIRSF007519">
    <property type="entry name" value="Protease_InhA"/>
    <property type="match status" value="1"/>
</dbReference>
<keyword evidence="7" id="KW-0378">Hydrolase</keyword>
<dbReference type="Pfam" id="PF05547">
    <property type="entry name" value="Peptidase_M6"/>
    <property type="match status" value="1"/>
</dbReference>
<dbReference type="NCBIfam" id="TIGR03296">
    <property type="entry name" value="M6dom_TIGR03296"/>
    <property type="match status" value="1"/>
</dbReference>
<evidence type="ECO:0000256" key="1">
    <source>
        <dbReference type="ARBA" id="ARBA00001947"/>
    </source>
</evidence>
<feature type="signal peptide" evidence="11">
    <location>
        <begin position="1"/>
        <end position="30"/>
    </location>
</feature>
<comment type="cofactor">
    <cofactor evidence="1">
        <name>Zn(2+)</name>
        <dbReference type="ChEBI" id="CHEBI:29105"/>
    </cofactor>
</comment>
<protein>
    <submittedName>
        <fullName evidence="14">M6 family metalloprotease domain-containing protein</fullName>
    </submittedName>
</protein>
<keyword evidence="15" id="KW-1185">Reference proteome</keyword>
<comment type="caution">
    <text evidence="14">The sequence shown here is derived from an EMBL/GenBank/DDBJ whole genome shotgun (WGS) entry which is preliminary data.</text>
</comment>
<reference evidence="14 15" key="1">
    <citation type="journal article" date="2017" name="Int. J. Syst. Evol. Microbiol.">
        <title>Photobacterium alginatilyticum sp. nov., a marine bacterium isolated from bottom seawater.</title>
        <authorList>
            <person name="Wang X."/>
            <person name="Wang Y."/>
            <person name="Yang X."/>
            <person name="Sun H."/>
            <person name="Li B."/>
            <person name="Zhang X.H."/>
        </authorList>
    </citation>
    <scope>NUCLEOTIDE SEQUENCE [LARGE SCALE GENOMIC DNA]</scope>
    <source>
        <strain evidence="14 15">P03D4</strain>
    </source>
</reference>
<dbReference type="PANTHER" id="PTHR13062:SF12">
    <property type="entry name" value="ALPHA-2-MACROGLOBULIN DOMAIN-CONTAINING PROTEIN"/>
    <property type="match status" value="1"/>
</dbReference>
<dbReference type="SUPFAM" id="SSF55486">
    <property type="entry name" value="Metalloproteases ('zincins'), catalytic domain"/>
    <property type="match status" value="1"/>
</dbReference>
<dbReference type="GO" id="GO:0008237">
    <property type="term" value="F:metallopeptidase activity"/>
    <property type="evidence" value="ECO:0007669"/>
    <property type="project" value="UniProtKB-KW"/>
</dbReference>
<evidence type="ECO:0000256" key="10">
    <source>
        <dbReference type="SAM" id="MobiDB-lite"/>
    </source>
</evidence>
<evidence type="ECO:0000256" key="5">
    <source>
        <dbReference type="ARBA" id="ARBA00022723"/>
    </source>
</evidence>
<organism evidence="14 15">
    <name type="scientific">Photobacterium alginatilyticum</name>
    <dbReference type="NCBI Taxonomy" id="1775171"/>
    <lineage>
        <taxon>Bacteria</taxon>
        <taxon>Pseudomonadati</taxon>
        <taxon>Pseudomonadota</taxon>
        <taxon>Gammaproteobacteria</taxon>
        <taxon>Vibrionales</taxon>
        <taxon>Vibrionaceae</taxon>
        <taxon>Photobacterium</taxon>
    </lineage>
</organism>
<proteinExistence type="predicted"/>
<dbReference type="RefSeq" id="WP_160652984.1">
    <property type="nucleotide sequence ID" value="NZ_RSEJ01000015.1"/>
</dbReference>
<gene>
    <name evidence="14" type="ORF">EIZ48_15000</name>
</gene>
<name>A0ABW9YK13_9GAMM</name>
<evidence type="ECO:0000256" key="9">
    <source>
        <dbReference type="ARBA" id="ARBA00023049"/>
    </source>
</evidence>
<evidence type="ECO:0000259" key="13">
    <source>
        <dbReference type="Pfam" id="PF20774"/>
    </source>
</evidence>
<keyword evidence="9 14" id="KW-0482">Metalloprotease</keyword>
<dbReference type="PANTHER" id="PTHR13062">
    <property type="entry name" value="COLLAGENASE"/>
    <property type="match status" value="1"/>
</dbReference>
<evidence type="ECO:0000256" key="11">
    <source>
        <dbReference type="SAM" id="SignalP"/>
    </source>
</evidence>
<evidence type="ECO:0000256" key="2">
    <source>
        <dbReference type="ARBA" id="ARBA00004613"/>
    </source>
</evidence>
<feature type="domain" description="Immune inhibitor A-like metallopeptidase VEG" evidence="13">
    <location>
        <begin position="616"/>
        <end position="769"/>
    </location>
</feature>
<evidence type="ECO:0000256" key="7">
    <source>
        <dbReference type="ARBA" id="ARBA00022801"/>
    </source>
</evidence>
<evidence type="ECO:0000256" key="4">
    <source>
        <dbReference type="ARBA" id="ARBA00022670"/>
    </source>
</evidence>
<evidence type="ECO:0000256" key="3">
    <source>
        <dbReference type="ARBA" id="ARBA00022525"/>
    </source>
</evidence>
<evidence type="ECO:0000313" key="15">
    <source>
        <dbReference type="Proteomes" id="UP000738517"/>
    </source>
</evidence>
<dbReference type="Pfam" id="PF20773">
    <property type="entry name" value="InhA-like_MAM"/>
    <property type="match status" value="1"/>
</dbReference>
<feature type="chain" id="PRO_5047346659" evidence="11">
    <location>
        <begin position="31"/>
        <end position="776"/>
    </location>
</feature>
<dbReference type="InterPro" id="IPR048665">
    <property type="entry name" value="InhA-like_VEG"/>
</dbReference>
<keyword evidence="3" id="KW-0964">Secreted</keyword>
<keyword evidence="5" id="KW-0479">Metal-binding</keyword>
<keyword evidence="6 11" id="KW-0732">Signal</keyword>
<comment type="subcellular location">
    <subcellularLocation>
        <location evidence="2">Secreted</location>
    </subcellularLocation>
</comment>
<evidence type="ECO:0000256" key="6">
    <source>
        <dbReference type="ARBA" id="ARBA00022729"/>
    </source>
</evidence>
<feature type="region of interest" description="Disordered" evidence="10">
    <location>
        <begin position="106"/>
        <end position="127"/>
    </location>
</feature>
<dbReference type="Proteomes" id="UP000738517">
    <property type="component" value="Unassembled WGS sequence"/>
</dbReference>
<keyword evidence="8" id="KW-0862">Zinc</keyword>
<evidence type="ECO:0000259" key="12">
    <source>
        <dbReference type="Pfam" id="PF05547"/>
    </source>
</evidence>
<evidence type="ECO:0000313" key="14">
    <source>
        <dbReference type="EMBL" id="NBI53882.1"/>
    </source>
</evidence>
<feature type="domain" description="Peptidase M6-like" evidence="12">
    <location>
        <begin position="127"/>
        <end position="416"/>
    </location>
</feature>
<dbReference type="InterPro" id="IPR012300">
    <property type="entry name" value="Pept_M6_InhA"/>
</dbReference>
<sequence>MITQFSVFRSALNKVALGVLLAGISATAIGAPHKHNHSVDLGIVNQDKLISMLKAGGQIPADANETEAVKALHLYLEANHTHSGEPGELVQFEQKRKDRLLQLMSSGHQQASGQTQRAGQSAVSSDNAWNGPVVQDKILAILIEFPDYPANKVTPEETSNYYQDYTPGHYQDMLFGPDGYTGSNGKNLISMVQFYNQQSGGSYTQIGDVAGWYKAQHPAAFYGAQQGSNNDVNARALVREALVAAAADPAVNLADYDLEDRYDLDGDGNYREADGLVDHIMIFHSGVGQEAGGGNLGSDAIWSHRWNLGGVFAIEGTQASVPNWGGLMAAYDYTIQPIDAAAGVAAHEYGHDLGLPDEYDTVYGKDEYGTPPGEPVSYWSIMSSGSWAGLIPGTEPTGFSPWARQFLQNSLGGNWLHGATIEFAELAATPKPYVLDQAAMKGPNNDYLRVNLPPKRINLISPIGTTSFYSGRGNNLNNAMSFAVDLSAVAEAALSFKIHYDIEDDFDYGRILVNGQPIAGSITTSNDPNEIGFGIGFTGKSDGWTDATFDLSAFAGQQVEISVQYMTDGGLIKNGFWVDNITVAADGQNTLLLDAESVHPEVTYAGVELNDGNFDYEHYYLVEWRQHKGVDLGLSRINRNNHIMTFDAGMMVWYVDTSHTDNGVASHPGEGWLGVVDADRNPQIWSDGTPATSRYQVRDAAFNSKPGQQIDLVDREGRTLTDPYVVANPMFVDWEDYSNPLRPATGRLTPHYGILFQVADQSENGDTVTINVSKIW</sequence>
<accession>A0ABW9YK13</accession>